<reference evidence="1 2" key="1">
    <citation type="submission" date="2018-01" db="EMBL/GenBank/DDBJ databases">
        <authorList>
            <person name="Gaut B.S."/>
            <person name="Morton B.R."/>
            <person name="Clegg M.T."/>
            <person name="Duvall M.R."/>
        </authorList>
    </citation>
    <scope>NUCLEOTIDE SEQUENCE [LARGE SCALE GENOMIC DNA]</scope>
    <source>
        <strain evidence="1">GP69</strain>
    </source>
</reference>
<dbReference type="OrthoDB" id="5486659at2"/>
<organism evidence="1 2">
    <name type="scientific">Acetatifactor muris</name>
    <dbReference type="NCBI Taxonomy" id="879566"/>
    <lineage>
        <taxon>Bacteria</taxon>
        <taxon>Bacillati</taxon>
        <taxon>Bacillota</taxon>
        <taxon>Clostridia</taxon>
        <taxon>Lachnospirales</taxon>
        <taxon>Lachnospiraceae</taxon>
        <taxon>Acetatifactor</taxon>
    </lineage>
</organism>
<sequence>MKRRFNITGLCVPDRHYMVDISSRLEEIRKLVEEGARRQKCRRRIFIKFPRGIEIAGRRLFLLYLRPIINGVGNYYVEAQTRDLRRTDVIVDYGGEQYMMEKY</sequence>
<dbReference type="Proteomes" id="UP000236311">
    <property type="component" value="Unassembled WGS sequence"/>
</dbReference>
<dbReference type="EMBL" id="OFSM01000007">
    <property type="protein sequence ID" value="SOY28946.1"/>
    <property type="molecule type" value="Genomic_DNA"/>
</dbReference>
<name>A0A2K4ZER4_9FIRM</name>
<evidence type="ECO:0000313" key="2">
    <source>
        <dbReference type="Proteomes" id="UP000236311"/>
    </source>
</evidence>
<evidence type="ECO:0000313" key="1">
    <source>
        <dbReference type="EMBL" id="SOY28946.1"/>
    </source>
</evidence>
<protein>
    <submittedName>
        <fullName evidence="1">Uncharacterized protein</fullName>
    </submittedName>
</protein>
<gene>
    <name evidence="1" type="ORF">AMURIS_01661</name>
</gene>
<accession>A0A2K4ZER4</accession>
<keyword evidence="2" id="KW-1185">Reference proteome</keyword>
<proteinExistence type="predicted"/>
<dbReference type="AlphaFoldDB" id="A0A2K4ZER4"/>
<dbReference type="RefSeq" id="WP_103239010.1">
    <property type="nucleotide sequence ID" value="NZ_JANJZD010000022.1"/>
</dbReference>